<comment type="caution">
    <text evidence="7">The sequence shown here is derived from an EMBL/GenBank/DDBJ whole genome shotgun (WGS) entry which is preliminary data.</text>
</comment>
<dbReference type="GO" id="GO:0061630">
    <property type="term" value="F:ubiquitin protein ligase activity"/>
    <property type="evidence" value="ECO:0007669"/>
    <property type="project" value="TreeGrafter"/>
</dbReference>
<dbReference type="InterPro" id="IPR049730">
    <property type="entry name" value="SNF2/RAD54-like_C"/>
</dbReference>
<proteinExistence type="predicted"/>
<dbReference type="GO" id="GO:0005634">
    <property type="term" value="C:nucleus"/>
    <property type="evidence" value="ECO:0007669"/>
    <property type="project" value="TreeGrafter"/>
</dbReference>
<dbReference type="PROSITE" id="PS50089">
    <property type="entry name" value="ZF_RING_2"/>
    <property type="match status" value="1"/>
</dbReference>
<evidence type="ECO:0000259" key="5">
    <source>
        <dbReference type="PROSITE" id="PS50089"/>
    </source>
</evidence>
<dbReference type="InterPro" id="IPR038718">
    <property type="entry name" value="SNF2-like_sf"/>
</dbReference>
<name>A0A367JTE7_RHIST</name>
<organism evidence="7 8">
    <name type="scientific">Rhizopus stolonifer</name>
    <name type="common">Rhizopus nigricans</name>
    <dbReference type="NCBI Taxonomy" id="4846"/>
    <lineage>
        <taxon>Eukaryota</taxon>
        <taxon>Fungi</taxon>
        <taxon>Fungi incertae sedis</taxon>
        <taxon>Mucoromycota</taxon>
        <taxon>Mucoromycotina</taxon>
        <taxon>Mucoromycetes</taxon>
        <taxon>Mucorales</taxon>
        <taxon>Mucorineae</taxon>
        <taxon>Rhizopodaceae</taxon>
        <taxon>Rhizopus</taxon>
    </lineage>
</organism>
<dbReference type="InterPro" id="IPR001841">
    <property type="entry name" value="Znf_RING"/>
</dbReference>
<dbReference type="SUPFAM" id="SSF57850">
    <property type="entry name" value="RING/U-box"/>
    <property type="match status" value="1"/>
</dbReference>
<dbReference type="PANTHER" id="PTHR45865:SF1">
    <property type="entry name" value="E3 UBIQUITIN-PROTEIN LIGASE SHPRH"/>
    <property type="match status" value="1"/>
</dbReference>
<dbReference type="InterPro" id="IPR000330">
    <property type="entry name" value="SNF2_N"/>
</dbReference>
<keyword evidence="2" id="KW-0378">Hydrolase</keyword>
<keyword evidence="4" id="KW-0479">Metal-binding</keyword>
<dbReference type="Gene3D" id="3.40.50.10810">
    <property type="entry name" value="Tandem AAA-ATPase domain"/>
    <property type="match status" value="1"/>
</dbReference>
<dbReference type="Gene3D" id="3.30.40.10">
    <property type="entry name" value="Zinc/RING finger domain, C3HC4 (zinc finger)"/>
    <property type="match status" value="1"/>
</dbReference>
<feature type="domain" description="RING-type" evidence="5">
    <location>
        <begin position="625"/>
        <end position="663"/>
    </location>
</feature>
<dbReference type="PANTHER" id="PTHR45865">
    <property type="entry name" value="E3 UBIQUITIN-PROTEIN LIGASE SHPRH FAMILY MEMBER"/>
    <property type="match status" value="1"/>
</dbReference>
<keyword evidence="3" id="KW-0067">ATP-binding</keyword>
<protein>
    <submittedName>
        <fullName evidence="7">Uncharacterized protein</fullName>
    </submittedName>
</protein>
<dbReference type="GO" id="GO:0005524">
    <property type="term" value="F:ATP binding"/>
    <property type="evidence" value="ECO:0007669"/>
    <property type="project" value="InterPro"/>
</dbReference>
<dbReference type="GO" id="GO:0006974">
    <property type="term" value="P:DNA damage response"/>
    <property type="evidence" value="ECO:0007669"/>
    <property type="project" value="TreeGrafter"/>
</dbReference>
<dbReference type="CDD" id="cd18793">
    <property type="entry name" value="SF2_C_SNF"/>
    <property type="match status" value="1"/>
</dbReference>
<evidence type="ECO:0000256" key="4">
    <source>
        <dbReference type="PROSITE-ProRule" id="PRU00175"/>
    </source>
</evidence>
<gene>
    <name evidence="7" type="ORF">CU098_001944</name>
</gene>
<dbReference type="AlphaFoldDB" id="A0A367JTE7"/>
<accession>A0A367JTE7</accession>
<reference evidence="7 8" key="1">
    <citation type="journal article" date="2018" name="G3 (Bethesda)">
        <title>Phylogenetic and Phylogenomic Definition of Rhizopus Species.</title>
        <authorList>
            <person name="Gryganskyi A.P."/>
            <person name="Golan J."/>
            <person name="Dolatabadi S."/>
            <person name="Mondo S."/>
            <person name="Robb S."/>
            <person name="Idnurm A."/>
            <person name="Muszewska A."/>
            <person name="Steczkiewicz K."/>
            <person name="Masonjones S."/>
            <person name="Liao H.L."/>
            <person name="Gajdeczka M.T."/>
            <person name="Anike F."/>
            <person name="Vuek A."/>
            <person name="Anishchenko I.M."/>
            <person name="Voigt K."/>
            <person name="de Hoog G.S."/>
            <person name="Smith M.E."/>
            <person name="Heitman J."/>
            <person name="Vilgalys R."/>
            <person name="Stajich J.E."/>
        </authorList>
    </citation>
    <scope>NUCLEOTIDE SEQUENCE [LARGE SCALE GENOMIC DNA]</scope>
    <source>
        <strain evidence="7 8">LSU 92-RS-03</strain>
    </source>
</reference>
<dbReference type="InterPro" id="IPR013083">
    <property type="entry name" value="Znf_RING/FYVE/PHD"/>
</dbReference>
<dbReference type="Pfam" id="PF00271">
    <property type="entry name" value="Helicase_C"/>
    <property type="match status" value="1"/>
</dbReference>
<keyword evidence="1" id="KW-0547">Nucleotide-binding</keyword>
<dbReference type="InterPro" id="IPR052583">
    <property type="entry name" value="ATP-helicase/E3_Ub-Ligase"/>
</dbReference>
<evidence type="ECO:0000256" key="2">
    <source>
        <dbReference type="ARBA" id="ARBA00022801"/>
    </source>
</evidence>
<keyword evidence="4" id="KW-0862">Zinc</keyword>
<dbReference type="STRING" id="4846.A0A367JTE7"/>
<dbReference type="InterPro" id="IPR059033">
    <property type="entry name" value="C144_05_dom"/>
</dbReference>
<dbReference type="SUPFAM" id="SSF52540">
    <property type="entry name" value="P-loop containing nucleoside triphosphate hydrolases"/>
    <property type="match status" value="1"/>
</dbReference>
<feature type="domain" description="Helicase C-terminal" evidence="6">
    <location>
        <begin position="725"/>
        <end position="877"/>
    </location>
</feature>
<dbReference type="Gene3D" id="3.40.50.300">
    <property type="entry name" value="P-loop containing nucleotide triphosphate hydrolases"/>
    <property type="match status" value="2"/>
</dbReference>
<dbReference type="PROSITE" id="PS51194">
    <property type="entry name" value="HELICASE_CTER"/>
    <property type="match status" value="1"/>
</dbReference>
<evidence type="ECO:0000259" key="6">
    <source>
        <dbReference type="PROSITE" id="PS51194"/>
    </source>
</evidence>
<evidence type="ECO:0000313" key="7">
    <source>
        <dbReference type="EMBL" id="RCH92961.1"/>
    </source>
</evidence>
<evidence type="ECO:0000256" key="3">
    <source>
        <dbReference type="ARBA" id="ARBA00022840"/>
    </source>
</evidence>
<dbReference type="GO" id="GO:0016787">
    <property type="term" value="F:hydrolase activity"/>
    <property type="evidence" value="ECO:0007669"/>
    <property type="project" value="UniProtKB-KW"/>
</dbReference>
<dbReference type="GO" id="GO:0008270">
    <property type="term" value="F:zinc ion binding"/>
    <property type="evidence" value="ECO:0007669"/>
    <property type="project" value="UniProtKB-KW"/>
</dbReference>
<sequence length="897" mass="104365">MIEANVSRVAAVAKCIPAWYRWAVTGTPLKNDLSQLYGLYDFLGLEKSIHSPQQFQKLCKDPEYKSVFYEFARATMRRNMKAALHNQVHIPKQHRHVVRIPFGTIEQHYYEDLWRACQSQLKLEWLDSINWTLSDTASEEQINEFNASRQKMRLWLLALRQGCIHPSMISNTTLGLGNQQPGNTSKKTHSLDNVLQYMSKSAEDRLDTEQHAYYSMQLKRGGMHEVLKQWQEAADVYTKHILDVEKQVETYLQGKSSTEEQEKNAAQHLYKWQILLHRYYFYTAGVYHMLESKDLEEACYDKASQLRQLIMDSYTTRVNESTLEMDKAAARVQLTPEYRLGPRVIDTSFIDQLEYEDEIKDNEEEEEEEDLFAMKGQRAADKNILENVKQLGFILDEQLKKIMYLRKKILPILRKPLVDSNNEETEVTGDEYEESLNEQEMCQVYLAAYQALLQDRKFIIKGTIATSSDIEPVGSESSMSEEAKNVERVEKIFRKQTREPGFEVEHIKDVEYSLKALKERFHNNPNHTDIYNILDTEQRNIALCLPHQNKLIDHLDNRVAYYKYLQNISDTLTEWKHRNPREELARMDIEQEKNKDLIAQCKSRAQYFKTLMEEQKELEKAPKRCLVCQEHFEKGMITYCGHTCCYDCGIRWFKTSQRCHTCNSRVKLNEWYTISYKSMEMHNKDGSYATHHVNASMHQEPDTVKLIKEIGTQGIIEGQGAKLDAIIRHVKHIKTMSNGKCVIFSQWSKALDMLKAGLAANDIKYLSLNTGAALNRKNVIHFQNDPTINVILLDARSQSSGLTLVAAHTVFIVEPVINESIEKQAINRIHRIGQTKETHVFWYIVQDTIEERIQAIHDMKRDNKNLQDTQLAKISDGGGEFVNNDDLRKCFTMNSLY</sequence>
<dbReference type="Pfam" id="PF00176">
    <property type="entry name" value="SNF2-rel_dom"/>
    <property type="match status" value="1"/>
</dbReference>
<dbReference type="GO" id="GO:0000209">
    <property type="term" value="P:protein polyubiquitination"/>
    <property type="evidence" value="ECO:0007669"/>
    <property type="project" value="TreeGrafter"/>
</dbReference>
<dbReference type="InterPro" id="IPR001650">
    <property type="entry name" value="Helicase_C-like"/>
</dbReference>
<dbReference type="OrthoDB" id="5330228at2759"/>
<dbReference type="Pfam" id="PF26021">
    <property type="entry name" value="Ferritin_C144_05"/>
    <property type="match status" value="1"/>
</dbReference>
<evidence type="ECO:0000313" key="8">
    <source>
        <dbReference type="Proteomes" id="UP000253551"/>
    </source>
</evidence>
<dbReference type="Proteomes" id="UP000253551">
    <property type="component" value="Unassembled WGS sequence"/>
</dbReference>
<keyword evidence="4" id="KW-0863">Zinc-finger</keyword>
<evidence type="ECO:0000256" key="1">
    <source>
        <dbReference type="ARBA" id="ARBA00022741"/>
    </source>
</evidence>
<keyword evidence="8" id="KW-1185">Reference proteome</keyword>
<dbReference type="EMBL" id="PJQM01002763">
    <property type="protein sequence ID" value="RCH92961.1"/>
    <property type="molecule type" value="Genomic_DNA"/>
</dbReference>
<dbReference type="InterPro" id="IPR027417">
    <property type="entry name" value="P-loop_NTPase"/>
</dbReference>